<dbReference type="EMBL" id="FQZT01000004">
    <property type="protein sequence ID" value="SHJ04143.1"/>
    <property type="molecule type" value="Genomic_DNA"/>
</dbReference>
<dbReference type="PANTHER" id="PTHR43667:SF2">
    <property type="entry name" value="FATTY ACID C-METHYL TRANSFERASE"/>
    <property type="match status" value="1"/>
</dbReference>
<reference evidence="1 2" key="1">
    <citation type="submission" date="2016-11" db="EMBL/GenBank/DDBJ databases">
        <authorList>
            <person name="Jaros S."/>
            <person name="Januszkiewicz K."/>
            <person name="Wedrychowicz H."/>
        </authorList>
    </citation>
    <scope>NUCLEOTIDE SEQUENCE [LARGE SCALE GENOMIC DNA]</scope>
    <source>
        <strain evidence="1 2">DSM 5091</strain>
    </source>
</reference>
<sequence>MNSLIYQGEVSHARLTPVKHSFRYPVYFYAFDIDELAELAQQNPLFGYNQLRPVAIHDKDYLQQGDQPLRQKLEQSLTDFGVEQTLGRVMLITAARYFNYVFNPISYFYCYDRDDQLRYVLAQVNNTFGEMHLYLLDISSVEERDGQLQVSNAKQFHVSPFFTRDGHYEFHISRPQQQIDNQIHFYQSRQLALIARIQGQAQPLTTNNLLKTIVRHPLTAALTMPRILWQAARLYWQRRLPVFTKPVPDHQMTIRPVPPTLLDRIGRAFAHKHFSRLQHGSLALQLPEGGRLHYGERSDEPQLLKIRENSFFRRIMLASEIGFGEAYTDGEWTSDDLPGLLTLLAGNAELIDDRNVATALLGRWLNIIRHQLRANTISGSSRNIREHYDLSNQFFATFLDPSMTYSAALFRDETNSLEQAQRNKLQTIIEKAQISSDDHVLEIGCGWGSFAIEAVRQTGCRLTGITLSHEQLSLARERVREAGLEEQIELKICDYRHIEGQYDKIVSIEMLEAVGHAGLKPYFQACDKALRPSGRAVIQVITIPDRKYDAYRFSSDWIRKHIFPGGHLPSLGAMAKALASSSLTMSRLENYAADYARTLDIWRRTLLQKREEIMALGYDEKFLRKWEYYFAYCQAGFANRIIDLAQLELDKPGKG</sequence>
<evidence type="ECO:0000313" key="1">
    <source>
        <dbReference type="EMBL" id="SHJ04143.1"/>
    </source>
</evidence>
<name>A0A1M6G2F6_MALRU</name>
<dbReference type="AlphaFoldDB" id="A0A1M6G2F6"/>
<organism evidence="1 2">
    <name type="scientific">Malonomonas rubra DSM 5091</name>
    <dbReference type="NCBI Taxonomy" id="1122189"/>
    <lineage>
        <taxon>Bacteria</taxon>
        <taxon>Pseudomonadati</taxon>
        <taxon>Thermodesulfobacteriota</taxon>
        <taxon>Desulfuromonadia</taxon>
        <taxon>Desulfuromonadales</taxon>
        <taxon>Geopsychrobacteraceae</taxon>
        <taxon>Malonomonas</taxon>
    </lineage>
</organism>
<dbReference type="SUPFAM" id="SSF53335">
    <property type="entry name" value="S-adenosyl-L-methionine-dependent methyltransferases"/>
    <property type="match status" value="1"/>
</dbReference>
<dbReference type="RefSeq" id="WP_072907160.1">
    <property type="nucleotide sequence ID" value="NZ_FQZT01000004.1"/>
</dbReference>
<dbReference type="InterPro" id="IPR010775">
    <property type="entry name" value="DUF1365"/>
</dbReference>
<dbReference type="Proteomes" id="UP000184171">
    <property type="component" value="Unassembled WGS sequence"/>
</dbReference>
<dbReference type="InterPro" id="IPR050723">
    <property type="entry name" value="CFA/CMAS"/>
</dbReference>
<dbReference type="OrthoDB" id="9782855at2"/>
<dbReference type="Pfam" id="PF02353">
    <property type="entry name" value="CMAS"/>
    <property type="match status" value="1"/>
</dbReference>
<dbReference type="Pfam" id="PF07103">
    <property type="entry name" value="DUF1365"/>
    <property type="match status" value="1"/>
</dbReference>
<dbReference type="STRING" id="1122189.SAMN02745165_01379"/>
<protein>
    <submittedName>
        <fullName evidence="1">Cyclopropane-fatty-acyl-phospholipid synthase</fullName>
    </submittedName>
</protein>
<dbReference type="CDD" id="cd02440">
    <property type="entry name" value="AdoMet_MTases"/>
    <property type="match status" value="1"/>
</dbReference>
<dbReference type="Gene3D" id="3.40.50.150">
    <property type="entry name" value="Vaccinia Virus protein VP39"/>
    <property type="match status" value="1"/>
</dbReference>
<proteinExistence type="predicted"/>
<evidence type="ECO:0000313" key="2">
    <source>
        <dbReference type="Proteomes" id="UP000184171"/>
    </source>
</evidence>
<gene>
    <name evidence="1" type="ORF">SAMN02745165_01379</name>
</gene>
<dbReference type="InterPro" id="IPR029063">
    <property type="entry name" value="SAM-dependent_MTases_sf"/>
</dbReference>
<keyword evidence="2" id="KW-1185">Reference proteome</keyword>
<dbReference type="PANTHER" id="PTHR43667">
    <property type="entry name" value="CYCLOPROPANE-FATTY-ACYL-PHOSPHOLIPID SYNTHASE"/>
    <property type="match status" value="1"/>
</dbReference>
<accession>A0A1M6G2F6</accession>